<evidence type="ECO:0000313" key="5">
    <source>
        <dbReference type="EMBL" id="KAK2149921.1"/>
    </source>
</evidence>
<feature type="compositionally biased region" description="Polar residues" evidence="3">
    <location>
        <begin position="94"/>
        <end position="108"/>
    </location>
</feature>
<dbReference type="Proteomes" id="UP001208570">
    <property type="component" value="Unassembled WGS sequence"/>
</dbReference>
<comment type="subcellular location">
    <subcellularLocation>
        <location evidence="1">Nucleus</location>
    </subcellularLocation>
</comment>
<protein>
    <recommendedName>
        <fullName evidence="4">INO80 complex subunit F domain-containing protein</fullName>
    </recommendedName>
</protein>
<evidence type="ECO:0000256" key="2">
    <source>
        <dbReference type="ARBA" id="ARBA00023242"/>
    </source>
</evidence>
<comment type="caution">
    <text evidence="5">The sequence shown here is derived from an EMBL/GenBank/DDBJ whole genome shotgun (WGS) entry which is preliminary data.</text>
</comment>
<proteinExistence type="predicted"/>
<keyword evidence="6" id="KW-1185">Reference proteome</keyword>
<evidence type="ECO:0000313" key="6">
    <source>
        <dbReference type="Proteomes" id="UP001208570"/>
    </source>
</evidence>
<dbReference type="GO" id="GO:0031011">
    <property type="term" value="C:Ino80 complex"/>
    <property type="evidence" value="ECO:0007669"/>
    <property type="project" value="TreeGrafter"/>
</dbReference>
<organism evidence="5 6">
    <name type="scientific">Paralvinella palmiformis</name>
    <dbReference type="NCBI Taxonomy" id="53620"/>
    <lineage>
        <taxon>Eukaryota</taxon>
        <taxon>Metazoa</taxon>
        <taxon>Spiralia</taxon>
        <taxon>Lophotrochozoa</taxon>
        <taxon>Annelida</taxon>
        <taxon>Polychaeta</taxon>
        <taxon>Sedentaria</taxon>
        <taxon>Canalipalpata</taxon>
        <taxon>Terebellida</taxon>
        <taxon>Terebelliformia</taxon>
        <taxon>Alvinellidae</taxon>
        <taxon>Paralvinella</taxon>
    </lineage>
</organism>
<dbReference type="PANTHER" id="PTHR35084:SF1">
    <property type="entry name" value="TCF3 FUSION PARTNER"/>
    <property type="match status" value="1"/>
</dbReference>
<gene>
    <name evidence="5" type="ORF">LSH36_431g01016</name>
</gene>
<dbReference type="GO" id="GO:0003677">
    <property type="term" value="F:DNA binding"/>
    <property type="evidence" value="ECO:0007669"/>
    <property type="project" value="TreeGrafter"/>
</dbReference>
<evidence type="ECO:0000256" key="3">
    <source>
        <dbReference type="SAM" id="MobiDB-lite"/>
    </source>
</evidence>
<feature type="compositionally biased region" description="Low complexity" evidence="3">
    <location>
        <begin position="113"/>
        <end position="132"/>
    </location>
</feature>
<name>A0AAD9MZY5_9ANNE</name>
<dbReference type="AlphaFoldDB" id="A0AAD9MZY5"/>
<keyword evidence="2" id="KW-0539">Nucleus</keyword>
<dbReference type="GO" id="GO:0043065">
    <property type="term" value="P:positive regulation of apoptotic process"/>
    <property type="evidence" value="ECO:0007669"/>
    <property type="project" value="TreeGrafter"/>
</dbReference>
<reference evidence="5" key="1">
    <citation type="journal article" date="2023" name="Mol. Biol. Evol.">
        <title>Third-Generation Sequencing Reveals the Adaptive Role of the Epigenome in Three Deep-Sea Polychaetes.</title>
        <authorList>
            <person name="Perez M."/>
            <person name="Aroh O."/>
            <person name="Sun Y."/>
            <person name="Lan Y."/>
            <person name="Juniper S.K."/>
            <person name="Young C.R."/>
            <person name="Angers B."/>
            <person name="Qian P.Y."/>
        </authorList>
    </citation>
    <scope>NUCLEOTIDE SEQUENCE</scope>
    <source>
        <strain evidence="5">P08H-3</strain>
    </source>
</reference>
<dbReference type="InterPro" id="IPR033555">
    <property type="entry name" value="TFPT"/>
</dbReference>
<evidence type="ECO:0000259" key="4">
    <source>
        <dbReference type="Pfam" id="PF24245"/>
    </source>
</evidence>
<sequence length="132" mass="14834">MTNMVDLYQKKYSILKRRCEELHKTNDRLLSRIHQVQILLTKYQNESRMFMEELGKGGDDFREEEIPPVCEVDGNCDSKETGESSSFSDTPSSLPTEQESIPVVSSPNIVPMDTDTSPPSTSPSTTTSTISR</sequence>
<evidence type="ECO:0000256" key="1">
    <source>
        <dbReference type="ARBA" id="ARBA00004123"/>
    </source>
</evidence>
<dbReference type="PANTHER" id="PTHR35084">
    <property type="entry name" value="TCF3 FUSION PARTNER"/>
    <property type="match status" value="1"/>
</dbReference>
<feature type="region of interest" description="Disordered" evidence="3">
    <location>
        <begin position="72"/>
        <end position="132"/>
    </location>
</feature>
<dbReference type="Pfam" id="PF24245">
    <property type="entry name" value="INO80F"/>
    <property type="match status" value="1"/>
</dbReference>
<dbReference type="GO" id="GO:0097190">
    <property type="term" value="P:apoptotic signaling pathway"/>
    <property type="evidence" value="ECO:0007669"/>
    <property type="project" value="TreeGrafter"/>
</dbReference>
<accession>A0AAD9MZY5</accession>
<dbReference type="InterPro" id="IPR056513">
    <property type="entry name" value="INO80F"/>
</dbReference>
<dbReference type="EMBL" id="JAODUP010000431">
    <property type="protein sequence ID" value="KAK2149921.1"/>
    <property type="molecule type" value="Genomic_DNA"/>
</dbReference>
<feature type="domain" description="INO80 complex subunit F" evidence="4">
    <location>
        <begin position="8"/>
        <end position="54"/>
    </location>
</feature>
<feature type="compositionally biased region" description="Low complexity" evidence="3">
    <location>
        <begin position="84"/>
        <end position="93"/>
    </location>
</feature>